<evidence type="ECO:0000313" key="1">
    <source>
        <dbReference type="EMBL" id="MFD2317610.1"/>
    </source>
</evidence>
<protein>
    <submittedName>
        <fullName evidence="1">Uncharacterized protein</fullName>
    </submittedName>
</protein>
<organism evidence="1 2">
    <name type="scientific">Delftia deserti</name>
    <dbReference type="NCBI Taxonomy" id="1651218"/>
    <lineage>
        <taxon>Bacteria</taxon>
        <taxon>Pseudomonadati</taxon>
        <taxon>Pseudomonadota</taxon>
        <taxon>Betaproteobacteria</taxon>
        <taxon>Burkholderiales</taxon>
        <taxon>Comamonadaceae</taxon>
        <taxon>Delftia</taxon>
    </lineage>
</organism>
<comment type="caution">
    <text evidence="1">The sequence shown here is derived from an EMBL/GenBank/DDBJ whole genome shotgun (WGS) entry which is preliminary data.</text>
</comment>
<accession>A0ABW5EHK5</accession>
<gene>
    <name evidence="1" type="ORF">ACFSPV_02735</name>
</gene>
<reference evidence="2" key="1">
    <citation type="journal article" date="2019" name="Int. J. Syst. Evol. Microbiol.">
        <title>The Global Catalogue of Microorganisms (GCM) 10K type strain sequencing project: providing services to taxonomists for standard genome sequencing and annotation.</title>
        <authorList>
            <consortium name="The Broad Institute Genomics Platform"/>
            <consortium name="The Broad Institute Genome Sequencing Center for Infectious Disease"/>
            <person name="Wu L."/>
            <person name="Ma J."/>
        </authorList>
    </citation>
    <scope>NUCLEOTIDE SEQUENCE [LARGE SCALE GENOMIC DNA]</scope>
    <source>
        <strain evidence="2">CCUG 62793</strain>
    </source>
</reference>
<proteinExistence type="predicted"/>
<dbReference type="RefSeq" id="WP_183021429.1">
    <property type="nucleotide sequence ID" value="NZ_JBHSIH010000001.1"/>
</dbReference>
<dbReference type="EMBL" id="JBHUIG010000003">
    <property type="protein sequence ID" value="MFD2317610.1"/>
    <property type="molecule type" value="Genomic_DNA"/>
</dbReference>
<dbReference type="Proteomes" id="UP001597287">
    <property type="component" value="Unassembled WGS sequence"/>
</dbReference>
<keyword evidence="2" id="KW-1185">Reference proteome</keyword>
<evidence type="ECO:0000313" key="2">
    <source>
        <dbReference type="Proteomes" id="UP001597287"/>
    </source>
</evidence>
<sequence length="155" mass="18130">MNIEKLLSLLGHTSTSDSFKYFLLENGINKLPKGDFTTRIKTKDKLISMEFDPTDSYKEKYLSQPIGDGGFTFESIDINKGFEEEIPFKLDFTMDKSQVEEKLGKSVSKNKEDLVQIYQKETYIVILFYKNKWKGIETIRIRKMNKFDENNLSLK</sequence>
<name>A0ABW5EHK5_9BURK</name>